<keyword evidence="12" id="KW-0539">Nucleus</keyword>
<keyword evidence="10" id="KW-0411">Iron-sulfur</keyword>
<keyword evidence="8" id="KW-0067">ATP-binding</keyword>
<dbReference type="PANTHER" id="PTHR11472">
    <property type="entry name" value="DNA REPAIR DEAD HELICASE RAD3/XP-D SUBFAMILY MEMBER"/>
    <property type="match status" value="1"/>
</dbReference>
<keyword evidence="16" id="KW-1185">Reference proteome</keyword>
<dbReference type="PANTHER" id="PTHR11472:SF41">
    <property type="entry name" value="ATP-DEPENDENT DNA HELICASE DDX11-RELATED"/>
    <property type="match status" value="1"/>
</dbReference>
<comment type="caution">
    <text evidence="15">The sequence shown here is derived from an EMBL/GenBank/DDBJ whole genome shotgun (WGS) entry which is preliminary data.</text>
</comment>
<dbReference type="PROSITE" id="PS51193">
    <property type="entry name" value="HELICASE_ATP_BIND_2"/>
    <property type="match status" value="1"/>
</dbReference>
<dbReference type="Pfam" id="PF06733">
    <property type="entry name" value="DEAD_2"/>
    <property type="match status" value="1"/>
</dbReference>
<evidence type="ECO:0000256" key="10">
    <source>
        <dbReference type="ARBA" id="ARBA00023014"/>
    </source>
</evidence>
<dbReference type="Pfam" id="PF13307">
    <property type="entry name" value="Helicase_C_2"/>
    <property type="match status" value="1"/>
</dbReference>
<evidence type="ECO:0000256" key="8">
    <source>
        <dbReference type="ARBA" id="ARBA00022840"/>
    </source>
</evidence>
<dbReference type="GO" id="GO:0003677">
    <property type="term" value="F:DNA binding"/>
    <property type="evidence" value="ECO:0007669"/>
    <property type="project" value="InterPro"/>
</dbReference>
<gene>
    <name evidence="15" type="ORF">AB1Y20_011288</name>
</gene>
<dbReference type="CDD" id="cd18788">
    <property type="entry name" value="SF2_C_XPD"/>
    <property type="match status" value="1"/>
</dbReference>
<keyword evidence="5" id="KW-0547">Nucleotide-binding</keyword>
<dbReference type="GO" id="GO:0046872">
    <property type="term" value="F:metal ion binding"/>
    <property type="evidence" value="ECO:0007669"/>
    <property type="project" value="UniProtKB-KW"/>
</dbReference>
<keyword evidence="7" id="KW-0347">Helicase</keyword>
<dbReference type="GO" id="GO:0051536">
    <property type="term" value="F:iron-sulfur cluster binding"/>
    <property type="evidence" value="ECO:0007669"/>
    <property type="project" value="UniProtKB-KW"/>
</dbReference>
<reference evidence="15 16" key="1">
    <citation type="journal article" date="2024" name="Science">
        <title>Giant polyketide synthase enzymes in the biosynthesis of giant marine polyether toxins.</title>
        <authorList>
            <person name="Fallon T.R."/>
            <person name="Shende V.V."/>
            <person name="Wierzbicki I.H."/>
            <person name="Pendleton A.L."/>
            <person name="Watervoot N.F."/>
            <person name="Auber R.P."/>
            <person name="Gonzalez D.J."/>
            <person name="Wisecaver J.H."/>
            <person name="Moore B.S."/>
        </authorList>
    </citation>
    <scope>NUCLEOTIDE SEQUENCE [LARGE SCALE GENOMIC DNA]</scope>
    <source>
        <strain evidence="15 16">12B1</strain>
    </source>
</reference>
<dbReference type="GO" id="GO:0005524">
    <property type="term" value="F:ATP binding"/>
    <property type="evidence" value="ECO:0007669"/>
    <property type="project" value="UniProtKB-KW"/>
</dbReference>
<dbReference type="InterPro" id="IPR010614">
    <property type="entry name" value="RAD3-like_helicase_DEAD"/>
</dbReference>
<dbReference type="InterPro" id="IPR014013">
    <property type="entry name" value="Helic_SF1/SF2_ATP-bd_DinG/Rad3"/>
</dbReference>
<evidence type="ECO:0000256" key="4">
    <source>
        <dbReference type="ARBA" id="ARBA00022723"/>
    </source>
</evidence>
<evidence type="ECO:0000313" key="15">
    <source>
        <dbReference type="EMBL" id="KAL1503232.1"/>
    </source>
</evidence>
<dbReference type="InterPro" id="IPR045028">
    <property type="entry name" value="DinG/Rad3-like"/>
</dbReference>
<dbReference type="InterPro" id="IPR006555">
    <property type="entry name" value="ATP-dep_Helicase_C"/>
</dbReference>
<dbReference type="AlphaFoldDB" id="A0AB34IM56"/>
<dbReference type="InterPro" id="IPR006554">
    <property type="entry name" value="Helicase-like_DEXD_c2"/>
</dbReference>
<dbReference type="GO" id="GO:0034085">
    <property type="term" value="P:establishment of sister chromatid cohesion"/>
    <property type="evidence" value="ECO:0007669"/>
    <property type="project" value="TreeGrafter"/>
</dbReference>
<sequence>MKRAADHPFGFPFPPYPQQETLMRDLYQCLDDGGVGIFESPTGTGKSLSFVCGALRWLLDQEDKCDTPAAAAPADEPSWISEQAHDLALASARRGLPSLAEERLVRARRLTAYEAGGGRRGRTATKPPPRATPRAADGDEEFALDESGGSGEGCADEEWREGEDEEEAGGATRRQIFYCSRTHSQLAQVVREVRRTSYADQVSVVTLGSRKALCVNETLKAEVRGERLNEACLDLQQSARKAKGEEANGKGCPYMPSRGEEAHLAAQAVRDRVLQQPHDVEELAAVGRRNMSCPYYASRAAVAHAQLVLLPYASLLHADTRASLGLQLDGAVVIIDEAHNLIDTINETHSVTISGAALSELCAQLAQYHERYQARLKPSNRLCVQRLLYVVRALRAALLPKGNSGGEAVEKMVGINHFLCSLNIDNINLFELKAFCKASEIAKKLKGFADHQHSVVHRASSSRPPPGSLHAVLQLLEALTNDDADGRILLHLAPPGAPEGSWLRSLHLNPSVYFSPILQRVHSLVLAGGTMQPFADLEQQLFHLLRKPRLRTHSYGHIVPPRNLLPLALTRTPSGDPLTFTLASRASPPMMAALGALLLDLCAIVPDGVIVFIPSFQYEAQLVAHWQADGTWGALAQRKRLFREPREACDVDALLAAYSAAIDSSYEGGGGGHHTERVAAPPRGAVLLSVVGGKMSEGINFADGMGRCVVMVGMPYANPQEMCLQEKMAYLDQAQGSGAGKQYYTNLCMKAVNQSIGRAIRHKADYATIILADQRYAKEAVVQHLPRWIASQVRAQHSPSQACASVRTFFEAWSESQHKIEEQRRSRANDCRGAVVTAAGANG</sequence>
<comment type="subcellular location">
    <subcellularLocation>
        <location evidence="2">Nucleus</location>
    </subcellularLocation>
</comment>
<evidence type="ECO:0000256" key="6">
    <source>
        <dbReference type="ARBA" id="ARBA00022801"/>
    </source>
</evidence>
<evidence type="ECO:0000256" key="7">
    <source>
        <dbReference type="ARBA" id="ARBA00022806"/>
    </source>
</evidence>
<evidence type="ECO:0000256" key="3">
    <source>
        <dbReference type="ARBA" id="ARBA00008435"/>
    </source>
</evidence>
<keyword evidence="11" id="KW-0413">Isomerase</keyword>
<protein>
    <recommendedName>
        <fullName evidence="14">Helicase ATP-binding domain-containing protein</fullName>
    </recommendedName>
</protein>
<keyword evidence="6" id="KW-0378">Hydrolase</keyword>
<comment type="cofactor">
    <cofactor evidence="1">
        <name>[4Fe-4S] cluster</name>
        <dbReference type="ChEBI" id="CHEBI:49883"/>
    </cofactor>
</comment>
<dbReference type="SUPFAM" id="SSF52540">
    <property type="entry name" value="P-loop containing nucleoside triphosphate hydrolases"/>
    <property type="match status" value="1"/>
</dbReference>
<keyword evidence="9" id="KW-0408">Iron</keyword>
<dbReference type="GO" id="GO:0016818">
    <property type="term" value="F:hydrolase activity, acting on acid anhydrides, in phosphorus-containing anhydrides"/>
    <property type="evidence" value="ECO:0007669"/>
    <property type="project" value="InterPro"/>
</dbReference>
<keyword evidence="4" id="KW-0479">Metal-binding</keyword>
<dbReference type="EMBL" id="JBGBPQ010000022">
    <property type="protein sequence ID" value="KAL1503232.1"/>
    <property type="molecule type" value="Genomic_DNA"/>
</dbReference>
<comment type="similarity">
    <text evidence="3">Belongs to the DEAD box helicase family. DEAH subfamily. DDX11/CHL1 sub-subfamily.</text>
</comment>
<dbReference type="InterPro" id="IPR013020">
    <property type="entry name" value="Rad3/Chl1-like"/>
</dbReference>
<evidence type="ECO:0000313" key="16">
    <source>
        <dbReference type="Proteomes" id="UP001515480"/>
    </source>
</evidence>
<name>A0AB34IM56_PRYPA</name>
<dbReference type="Gene3D" id="3.40.50.300">
    <property type="entry name" value="P-loop containing nucleotide triphosphate hydrolases"/>
    <property type="match status" value="3"/>
</dbReference>
<evidence type="ECO:0000256" key="9">
    <source>
        <dbReference type="ARBA" id="ARBA00023004"/>
    </source>
</evidence>
<dbReference type="GO" id="GO:0005634">
    <property type="term" value="C:nucleus"/>
    <property type="evidence" value="ECO:0007669"/>
    <property type="project" value="UniProtKB-SubCell"/>
</dbReference>
<dbReference type="GO" id="GO:0006139">
    <property type="term" value="P:nucleobase-containing compound metabolic process"/>
    <property type="evidence" value="ECO:0007669"/>
    <property type="project" value="InterPro"/>
</dbReference>
<dbReference type="InterPro" id="IPR027417">
    <property type="entry name" value="P-loop_NTPase"/>
</dbReference>
<dbReference type="GO" id="GO:0003678">
    <property type="term" value="F:DNA helicase activity"/>
    <property type="evidence" value="ECO:0007669"/>
    <property type="project" value="InterPro"/>
</dbReference>
<evidence type="ECO:0000256" key="1">
    <source>
        <dbReference type="ARBA" id="ARBA00001966"/>
    </source>
</evidence>
<evidence type="ECO:0000256" key="2">
    <source>
        <dbReference type="ARBA" id="ARBA00004123"/>
    </source>
</evidence>
<feature type="domain" description="Helicase ATP-binding" evidence="14">
    <location>
        <begin position="5"/>
        <end position="386"/>
    </location>
</feature>
<feature type="region of interest" description="Disordered" evidence="13">
    <location>
        <begin position="115"/>
        <end position="173"/>
    </location>
</feature>
<evidence type="ECO:0000256" key="12">
    <source>
        <dbReference type="ARBA" id="ARBA00023242"/>
    </source>
</evidence>
<dbReference type="SMART" id="SM00491">
    <property type="entry name" value="HELICc2"/>
    <property type="match status" value="1"/>
</dbReference>
<evidence type="ECO:0000256" key="5">
    <source>
        <dbReference type="ARBA" id="ARBA00022741"/>
    </source>
</evidence>
<accession>A0AB34IM56</accession>
<dbReference type="Proteomes" id="UP001515480">
    <property type="component" value="Unassembled WGS sequence"/>
</dbReference>
<proteinExistence type="inferred from homology"/>
<dbReference type="NCBIfam" id="TIGR00604">
    <property type="entry name" value="rad3"/>
    <property type="match status" value="1"/>
</dbReference>
<evidence type="ECO:0000256" key="13">
    <source>
        <dbReference type="SAM" id="MobiDB-lite"/>
    </source>
</evidence>
<evidence type="ECO:0000256" key="11">
    <source>
        <dbReference type="ARBA" id="ARBA00023235"/>
    </source>
</evidence>
<dbReference type="SMART" id="SM00488">
    <property type="entry name" value="DEXDc2"/>
    <property type="match status" value="1"/>
</dbReference>
<feature type="compositionally biased region" description="Acidic residues" evidence="13">
    <location>
        <begin position="154"/>
        <end position="168"/>
    </location>
</feature>
<evidence type="ECO:0000259" key="14">
    <source>
        <dbReference type="PROSITE" id="PS51193"/>
    </source>
</evidence>
<organism evidence="15 16">
    <name type="scientific">Prymnesium parvum</name>
    <name type="common">Toxic golden alga</name>
    <dbReference type="NCBI Taxonomy" id="97485"/>
    <lineage>
        <taxon>Eukaryota</taxon>
        <taxon>Haptista</taxon>
        <taxon>Haptophyta</taxon>
        <taxon>Prymnesiophyceae</taxon>
        <taxon>Prymnesiales</taxon>
        <taxon>Prymnesiaceae</taxon>
        <taxon>Prymnesium</taxon>
    </lineage>
</organism>